<evidence type="ECO:0000313" key="5">
    <source>
        <dbReference type="Proteomes" id="UP001195483"/>
    </source>
</evidence>
<name>A0AAE0VYQ2_9BIVA</name>
<keyword evidence="5" id="KW-1185">Reference proteome</keyword>
<evidence type="ECO:0000313" key="4">
    <source>
        <dbReference type="EMBL" id="KAK3595036.1"/>
    </source>
</evidence>
<dbReference type="EMBL" id="JAEAOA010000200">
    <property type="protein sequence ID" value="KAK3595036.1"/>
    <property type="molecule type" value="Genomic_DNA"/>
</dbReference>
<feature type="compositionally biased region" description="Basic and acidic residues" evidence="3">
    <location>
        <begin position="280"/>
        <end position="296"/>
    </location>
</feature>
<comment type="caution">
    <text evidence="4">The sequence shown here is derived from an EMBL/GenBank/DDBJ whole genome shotgun (WGS) entry which is preliminary data.</text>
</comment>
<dbReference type="Proteomes" id="UP001195483">
    <property type="component" value="Unassembled WGS sequence"/>
</dbReference>
<organism evidence="4 5">
    <name type="scientific">Potamilus streckersoni</name>
    <dbReference type="NCBI Taxonomy" id="2493646"/>
    <lineage>
        <taxon>Eukaryota</taxon>
        <taxon>Metazoa</taxon>
        <taxon>Spiralia</taxon>
        <taxon>Lophotrochozoa</taxon>
        <taxon>Mollusca</taxon>
        <taxon>Bivalvia</taxon>
        <taxon>Autobranchia</taxon>
        <taxon>Heteroconchia</taxon>
        <taxon>Palaeoheterodonta</taxon>
        <taxon>Unionida</taxon>
        <taxon>Unionoidea</taxon>
        <taxon>Unionidae</taxon>
        <taxon>Ambleminae</taxon>
        <taxon>Lampsilini</taxon>
        <taxon>Potamilus</taxon>
    </lineage>
</organism>
<reference evidence="4" key="2">
    <citation type="journal article" date="2021" name="Genome Biol. Evol.">
        <title>Developing a high-quality reference genome for a parasitic bivalve with doubly uniparental inheritance (Bivalvia: Unionida).</title>
        <authorList>
            <person name="Smith C.H."/>
        </authorList>
    </citation>
    <scope>NUCLEOTIDE SEQUENCE</scope>
    <source>
        <strain evidence="4">CHS0354</strain>
        <tissue evidence="4">Mantle</tissue>
    </source>
</reference>
<dbReference type="AlphaFoldDB" id="A0AAE0VYQ2"/>
<feature type="compositionally biased region" description="Polar residues" evidence="3">
    <location>
        <begin position="268"/>
        <end position="278"/>
    </location>
</feature>
<accession>A0AAE0VYQ2</accession>
<evidence type="ECO:0000256" key="1">
    <source>
        <dbReference type="ARBA" id="ARBA00006658"/>
    </source>
</evidence>
<sequence>MTSVNKFHPGMPPRSKPEVEQYQFGPWKLMSRKSHILQSEGEDRERFEAELEVPQIPDMVFANNVLRIEHEDGFGIEFKALDALKLVDAHHDPLKVAVSNAWKEARAGCEHINDVVKPFDWTYTTEYKGTLFGKDGVEFKVLPTEDRIDMEKLKLREKIHFYEDMTLFEDELADNGTSILNVRMRVMPTSFFLLLRFYMRVDDVIARIIDTRMYHEAGKNYILREFTVKDDKTADIKAPPHVLTDHNELGKYLTLRKQSFEKLEFPPNSCNTHIGDTSQSEERSQNDFDKPDSAVR</sequence>
<gene>
    <name evidence="4" type="ORF">CHS0354_002308</name>
</gene>
<protein>
    <recommendedName>
        <fullName evidence="2">TIP41-like protein</fullName>
    </recommendedName>
</protein>
<feature type="region of interest" description="Disordered" evidence="3">
    <location>
        <begin position="264"/>
        <end position="296"/>
    </location>
</feature>
<dbReference type="GO" id="GO:0005829">
    <property type="term" value="C:cytosol"/>
    <property type="evidence" value="ECO:0007669"/>
    <property type="project" value="TreeGrafter"/>
</dbReference>
<comment type="similarity">
    <text evidence="1">Belongs to the TIP41 family.</text>
</comment>
<dbReference type="PANTHER" id="PTHR21021">
    <property type="entry name" value="GAF/PUTATIVE CYTOSKELETAL PROTEIN"/>
    <property type="match status" value="1"/>
</dbReference>
<dbReference type="InterPro" id="IPR051330">
    <property type="entry name" value="Phosphatase_reg/MetRdx"/>
</dbReference>
<evidence type="ECO:0000256" key="2">
    <source>
        <dbReference type="ARBA" id="ARBA00018951"/>
    </source>
</evidence>
<evidence type="ECO:0000256" key="3">
    <source>
        <dbReference type="SAM" id="MobiDB-lite"/>
    </source>
</evidence>
<reference evidence="4" key="3">
    <citation type="submission" date="2023-05" db="EMBL/GenBank/DDBJ databases">
        <authorList>
            <person name="Smith C.H."/>
        </authorList>
    </citation>
    <scope>NUCLEOTIDE SEQUENCE</scope>
    <source>
        <strain evidence="4">CHS0354</strain>
        <tissue evidence="4">Mantle</tissue>
    </source>
</reference>
<dbReference type="Pfam" id="PF04176">
    <property type="entry name" value="TIP41"/>
    <property type="match status" value="1"/>
</dbReference>
<proteinExistence type="inferred from homology"/>
<reference evidence="4" key="1">
    <citation type="journal article" date="2021" name="Genome Biol. Evol.">
        <title>A High-Quality Reference Genome for a Parasitic Bivalve with Doubly Uniparental Inheritance (Bivalvia: Unionida).</title>
        <authorList>
            <person name="Smith C.H."/>
        </authorList>
    </citation>
    <scope>NUCLEOTIDE SEQUENCE</scope>
    <source>
        <strain evidence="4">CHS0354</strain>
    </source>
</reference>
<dbReference type="GO" id="GO:0031929">
    <property type="term" value="P:TOR signaling"/>
    <property type="evidence" value="ECO:0007669"/>
    <property type="project" value="TreeGrafter"/>
</dbReference>
<dbReference type="PANTHER" id="PTHR21021:SF16">
    <property type="entry name" value="TIP41-LIKE PROTEIN"/>
    <property type="match status" value="1"/>
</dbReference>
<dbReference type="InterPro" id="IPR007303">
    <property type="entry name" value="TIP41-like"/>
</dbReference>